<dbReference type="PANTHER" id="PTHR22803">
    <property type="entry name" value="MANNOSE, PHOSPHOLIPASE, LECTIN RECEPTOR RELATED"/>
    <property type="match status" value="1"/>
</dbReference>
<name>A0ABV0RCF1_9TELE</name>
<dbReference type="InterPro" id="IPR050111">
    <property type="entry name" value="C-type_lectin/snaclec_domain"/>
</dbReference>
<dbReference type="Gene3D" id="3.10.100.10">
    <property type="entry name" value="Mannose-Binding Protein A, subunit A"/>
    <property type="match status" value="2"/>
</dbReference>
<dbReference type="InterPro" id="IPR016186">
    <property type="entry name" value="C-type_lectin-like/link_sf"/>
</dbReference>
<accession>A0ABV0RCF1</accession>
<comment type="caution">
    <text evidence="2">The sequence shown here is derived from an EMBL/GenBank/DDBJ whole genome shotgun (WGS) entry which is preliminary data.</text>
</comment>
<dbReference type="InterPro" id="IPR016187">
    <property type="entry name" value="CTDL_fold"/>
</dbReference>
<proteinExistence type="predicted"/>
<sequence length="288" mass="33162">TIASPTFQPSVEMFLRFCRCVDSVAAVVALICLTVLLSKICLCNSEENDEVLGKNQLTEFYRKGLFVLESVTLKRCVTVDRSSVVLEDCEYKHYHNCMCCEHFWESNHELRACYQFNLYTLLTWSQALSTCQAQGGNLLSITSLAEHRYIRDRLANVGAMVWIGLNHLKNGYGWKWSDGAPLSLVNFTTDKNEDDDRRDCAAYSDLTNTLMPRPCDTKHEWICKLSRESQAWVFYRGAEYLLANQPYNWHAVSLACQMMGAHLLSIHSREELQFIKERLRRVCHCLCS</sequence>
<evidence type="ECO:0000259" key="1">
    <source>
        <dbReference type="PROSITE" id="PS50041"/>
    </source>
</evidence>
<dbReference type="InterPro" id="IPR001304">
    <property type="entry name" value="C-type_lectin-like"/>
</dbReference>
<dbReference type="CDD" id="cd00037">
    <property type="entry name" value="CLECT"/>
    <property type="match status" value="2"/>
</dbReference>
<dbReference type="SMART" id="SM00034">
    <property type="entry name" value="CLECT"/>
    <property type="match status" value="1"/>
</dbReference>
<evidence type="ECO:0000313" key="3">
    <source>
        <dbReference type="Proteomes" id="UP001434883"/>
    </source>
</evidence>
<evidence type="ECO:0000313" key="2">
    <source>
        <dbReference type="EMBL" id="MEQ2205377.1"/>
    </source>
</evidence>
<dbReference type="Pfam" id="PF00059">
    <property type="entry name" value="Lectin_C"/>
    <property type="match status" value="1"/>
</dbReference>
<dbReference type="Proteomes" id="UP001434883">
    <property type="component" value="Unassembled WGS sequence"/>
</dbReference>
<protein>
    <recommendedName>
        <fullName evidence="1">C-type lectin domain-containing protein</fullName>
    </recommendedName>
</protein>
<feature type="domain" description="C-type lectin" evidence="1">
    <location>
        <begin position="113"/>
        <end position="224"/>
    </location>
</feature>
<reference evidence="2 3" key="1">
    <citation type="submission" date="2021-06" db="EMBL/GenBank/DDBJ databases">
        <authorList>
            <person name="Palmer J.M."/>
        </authorList>
    </citation>
    <scope>NUCLEOTIDE SEQUENCE [LARGE SCALE GENOMIC DNA]</scope>
    <source>
        <strain evidence="2 3">XC_2019</strain>
        <tissue evidence="2">Muscle</tissue>
    </source>
</reference>
<dbReference type="SUPFAM" id="SSF56436">
    <property type="entry name" value="C-type lectin-like"/>
    <property type="match status" value="2"/>
</dbReference>
<dbReference type="EMBL" id="JAHRIN010042067">
    <property type="protein sequence ID" value="MEQ2205377.1"/>
    <property type="molecule type" value="Genomic_DNA"/>
</dbReference>
<keyword evidence="3" id="KW-1185">Reference proteome</keyword>
<gene>
    <name evidence="2" type="ORF">XENOCAPTIV_024448</name>
</gene>
<organism evidence="2 3">
    <name type="scientific">Xenoophorus captivus</name>
    <dbReference type="NCBI Taxonomy" id="1517983"/>
    <lineage>
        <taxon>Eukaryota</taxon>
        <taxon>Metazoa</taxon>
        <taxon>Chordata</taxon>
        <taxon>Craniata</taxon>
        <taxon>Vertebrata</taxon>
        <taxon>Euteleostomi</taxon>
        <taxon>Actinopterygii</taxon>
        <taxon>Neopterygii</taxon>
        <taxon>Teleostei</taxon>
        <taxon>Neoteleostei</taxon>
        <taxon>Acanthomorphata</taxon>
        <taxon>Ovalentaria</taxon>
        <taxon>Atherinomorphae</taxon>
        <taxon>Cyprinodontiformes</taxon>
        <taxon>Goodeidae</taxon>
        <taxon>Xenoophorus</taxon>
    </lineage>
</organism>
<feature type="non-terminal residue" evidence="2">
    <location>
        <position position="1"/>
    </location>
</feature>
<dbReference type="PROSITE" id="PS50041">
    <property type="entry name" value="C_TYPE_LECTIN_2"/>
    <property type="match status" value="1"/>
</dbReference>